<dbReference type="Proteomes" id="UP000070260">
    <property type="component" value="Plasmid pJFP838A"/>
</dbReference>
<reference evidence="1 2" key="1">
    <citation type="journal article" date="2016" name="PLoS ONE">
        <title>Plasmid Characterization and Chromosome Analysis of Two netF+ Clostridium perfringens Isolates Associated with Foal and Canine Necrotizing Enteritis.</title>
        <authorList>
            <person name="Mehdizadeh Gohari I."/>
            <person name="Kropinski A.M."/>
            <person name="Weese S.J."/>
            <person name="Parreira V.R."/>
            <person name="Whitehead A.E."/>
            <person name="Boerlin P."/>
            <person name="Prescott J.F."/>
        </authorList>
    </citation>
    <scope>NUCLEOTIDE SEQUENCE [LARGE SCALE GENOMIC DNA]</scope>
    <source>
        <strain evidence="1 2">JP838</strain>
        <plasmid evidence="2">Plasmid pJFP838A</plasmid>
    </source>
</reference>
<evidence type="ECO:0000313" key="1">
    <source>
        <dbReference type="EMBL" id="AMN31327.1"/>
    </source>
</evidence>
<protein>
    <submittedName>
        <fullName evidence="1">Uncharacterized protein</fullName>
    </submittedName>
</protein>
<name>A0A140GS18_CLOPF</name>
<dbReference type="RefSeq" id="WP_061429905.1">
    <property type="nucleotide sequence ID" value="NZ_CP013615.1"/>
</dbReference>
<proteinExistence type="predicted"/>
<dbReference type="AlphaFoldDB" id="A0A140GS18"/>
<dbReference type="EMBL" id="CP013615">
    <property type="protein sequence ID" value="AMN31327.1"/>
    <property type="molecule type" value="Genomic_DNA"/>
</dbReference>
<keyword evidence="1" id="KW-0614">Plasmid</keyword>
<evidence type="ECO:0000313" key="2">
    <source>
        <dbReference type="Proteomes" id="UP000070260"/>
    </source>
</evidence>
<accession>A0A140GS18</accession>
<sequence length="121" mass="14040">MSKINLTVQQAIDLNLWDNVCEYNGFNYDVLETGEITISDMVEYETKFDKTPIYIELEEVKKHSNDIESVIDILKDIMFSLSYEECRTKDIDVLERLEYANSLLNSVRNKVFEGLKSASNV</sequence>
<gene>
    <name evidence="1" type="ORF">JFP838_pA0411</name>
</gene>
<geneLocation type="plasmid" evidence="1 2">
    <name>pJFP838A</name>
</geneLocation>
<organism evidence="1 2">
    <name type="scientific">Clostridium perfringens</name>
    <dbReference type="NCBI Taxonomy" id="1502"/>
    <lineage>
        <taxon>Bacteria</taxon>
        <taxon>Bacillati</taxon>
        <taxon>Bacillota</taxon>
        <taxon>Clostridia</taxon>
        <taxon>Eubacteriales</taxon>
        <taxon>Clostridiaceae</taxon>
        <taxon>Clostridium</taxon>
    </lineage>
</organism>
<dbReference type="PATRIC" id="fig|1502.177.peg.3622"/>